<name>A0A0R3U3R2_MESCO</name>
<organism evidence="3 4">
    <name type="scientific">Mesocestoides corti</name>
    <name type="common">Flatworm</name>
    <dbReference type="NCBI Taxonomy" id="53468"/>
    <lineage>
        <taxon>Eukaryota</taxon>
        <taxon>Metazoa</taxon>
        <taxon>Spiralia</taxon>
        <taxon>Lophotrochozoa</taxon>
        <taxon>Platyhelminthes</taxon>
        <taxon>Cestoda</taxon>
        <taxon>Eucestoda</taxon>
        <taxon>Cyclophyllidea</taxon>
        <taxon>Mesocestoididae</taxon>
        <taxon>Mesocestoides</taxon>
    </lineage>
</organism>
<feature type="region of interest" description="Disordered" evidence="1">
    <location>
        <begin position="1047"/>
        <end position="1250"/>
    </location>
</feature>
<feature type="compositionally biased region" description="Polar residues" evidence="1">
    <location>
        <begin position="805"/>
        <end position="820"/>
    </location>
</feature>
<feature type="region of interest" description="Disordered" evidence="1">
    <location>
        <begin position="1283"/>
        <end position="1338"/>
    </location>
</feature>
<feature type="compositionally biased region" description="Polar residues" evidence="1">
    <location>
        <begin position="154"/>
        <end position="168"/>
    </location>
</feature>
<feature type="compositionally biased region" description="Polar residues" evidence="1">
    <location>
        <begin position="348"/>
        <end position="378"/>
    </location>
</feature>
<dbReference type="InterPro" id="IPR029334">
    <property type="entry name" value="PP1-bd"/>
</dbReference>
<feature type="region of interest" description="Disordered" evidence="1">
    <location>
        <begin position="326"/>
        <end position="449"/>
    </location>
</feature>
<feature type="region of interest" description="Disordered" evidence="1">
    <location>
        <begin position="624"/>
        <end position="697"/>
    </location>
</feature>
<feature type="compositionally biased region" description="Polar residues" evidence="1">
    <location>
        <begin position="391"/>
        <end position="403"/>
    </location>
</feature>
<feature type="domain" description="PP1-binding" evidence="2">
    <location>
        <begin position="421"/>
        <end position="450"/>
    </location>
</feature>
<protein>
    <submittedName>
        <fullName evidence="5">PP1-binding domain-containing protein</fullName>
    </submittedName>
</protein>
<feature type="compositionally biased region" description="Polar residues" evidence="1">
    <location>
        <begin position="675"/>
        <end position="684"/>
    </location>
</feature>
<gene>
    <name evidence="3" type="ORF">MCOS_LOCUS1232</name>
</gene>
<feature type="region of interest" description="Disordered" evidence="1">
    <location>
        <begin position="792"/>
        <end position="825"/>
    </location>
</feature>
<dbReference type="SUPFAM" id="SSF49879">
    <property type="entry name" value="SMAD/FHA domain"/>
    <property type="match status" value="1"/>
</dbReference>
<reference evidence="3 4" key="1">
    <citation type="submission" date="2018-10" db="EMBL/GenBank/DDBJ databases">
        <authorList>
            <consortium name="Pathogen Informatics"/>
        </authorList>
    </citation>
    <scope>NUCLEOTIDE SEQUENCE [LARGE SCALE GENOMIC DNA]</scope>
</reference>
<sequence>MTLRGYIAVLRRDRSAASFCDWRVDTCVFGSDPACDVIIKLNSVKPFHCKLQSIPDGRAFIENFAFYRPETILNGIPLSGRTFMPHDSLIGIGGREFRFFYPKDSPWILKSMCSDQQDVSRSPLISVDPLPVIDASSFPVVKAVTARQSPLPITRSQKTPTLSSQRRGLSTKERYGPTPPRPVTPSPLVRVKRHSSANRGVSSRVPNVSYSPLQPRQARKFANVNVFSETPAASGTQYIRRLPSTRFASNSTQSNNSSSSTFFSLDDENLVCSEQPSCQADSIDNSDFKSREATLSFDATPKPISSVSRDAKVAFTEPKRTHANNDSFCIRRKSLSPPASPNFPHSYRSASEYNADQSSPSNNDATSLATGRSPTPSLRQHMKVPEHGILKSSTESRSTSQHAVPQKRARSALAEQRVTGKSVKFGPKLSPEQFDHRLPPSTPVKRGALPPISSIQKIRASIASQRRSMSRRSSLAAKAYGGSFLSIESPTFPPVCHNRSSLAQIETVQEEVRSSRSGGNTDLPTPTRLSSKRHLSSFLEPSSSTNVDNLQSVSTTTATVGSSSASKRSRISSPQSTPAGTRGSLATDFADAENLPCTPTLPSYRLSQASGVDEHSIAQTTEVSITSPNSVGSSSHVTQESGQSSNSFSQAISRSEERTSTRQSNSPTLKGAATPISSESSQSKVLGRNKATERNSTGSIGVRKVALSNGRRSLYRIALQLLRSKNAKTNCISASSEQDETPSCLASGRVIVRPSRSGRRPASLVLSGTNAEVVRTPARKSLCIADCQRSIRSDSSKPKSKNLGKASTSKSLTLPLQQNAGGAKMLRTPPVVLSPRITGLKTPSKASSCRSLLRLSEKMSASRSPKLQVSPDLLGVGFLFETPRSLPSPRLSSQGDLVKTPSLVNTLVPTICKSVQISAASNSLEEHKQVGSPRLSGIIGLLSSPAALPLKRSSASHKGSEDATVLPEAASPTVAKTPANTTNASAVSKRKRVLSSVVKKDDLVRNRGVKNGVAGSTLVNEAEVKPLITRRRARKLAETETAPIVSSIVTRGRRRRELFPTTEAGQHESTKPARSARPGATRSARSKAADARIQESSATTSSKHNRVANSARGRAATATSKTSAKKSHVVTTRQTRRAVSRAGGTSALVISPKKELNNESPSQGTKVNRGKRKVPTVANGEKEDIVVSSRSKKRVTAGVKALRRSHSPEELSSSVENNHGKKRSRVVSTKALVEPSTRRTRSTVAKSSTKVDDVVLADSVVPTSSAVKRNRGARSKVAIKASPVKNTSSKVTVASKRPRQVRGATTRPVVKKNSPESTRRKAAVAVADKSTQRTRSRK</sequence>
<feature type="compositionally biased region" description="Basic residues" evidence="1">
    <location>
        <begin position="1190"/>
        <end position="1205"/>
    </location>
</feature>
<dbReference type="Gene3D" id="2.60.200.20">
    <property type="match status" value="1"/>
</dbReference>
<dbReference type="CDD" id="cd22673">
    <property type="entry name" value="FHA_Ki67"/>
    <property type="match status" value="1"/>
</dbReference>
<dbReference type="WBParaSite" id="MCU_005572-RA">
    <property type="protein sequence ID" value="MCU_005572-RA"/>
    <property type="gene ID" value="MCU_005572"/>
</dbReference>
<proteinExistence type="predicted"/>
<feature type="region of interest" description="Disordered" evidence="1">
    <location>
        <begin position="506"/>
        <end position="584"/>
    </location>
</feature>
<feature type="compositionally biased region" description="Polar residues" evidence="1">
    <location>
        <begin position="624"/>
        <end position="652"/>
    </location>
</feature>
<feature type="region of interest" description="Disordered" evidence="1">
    <location>
        <begin position="151"/>
        <end position="211"/>
    </location>
</feature>
<evidence type="ECO:0000256" key="1">
    <source>
        <dbReference type="SAM" id="MobiDB-lite"/>
    </source>
</evidence>
<feature type="compositionally biased region" description="Polar residues" evidence="1">
    <location>
        <begin position="197"/>
        <end position="211"/>
    </location>
</feature>
<accession>A0A0R3U3R2</accession>
<dbReference type="STRING" id="53468.A0A0R3U3R2"/>
<feature type="compositionally biased region" description="Low complexity" evidence="1">
    <location>
        <begin position="552"/>
        <end position="576"/>
    </location>
</feature>
<feature type="region of interest" description="Disordered" evidence="1">
    <location>
        <begin position="952"/>
        <end position="988"/>
    </location>
</feature>
<keyword evidence="4" id="KW-1185">Reference proteome</keyword>
<feature type="compositionally biased region" description="Basic residues" evidence="1">
    <location>
        <begin position="1123"/>
        <end position="1139"/>
    </location>
</feature>
<dbReference type="Proteomes" id="UP000267029">
    <property type="component" value="Unassembled WGS sequence"/>
</dbReference>
<dbReference type="InterPro" id="IPR008984">
    <property type="entry name" value="SMAD_FHA_dom_sf"/>
</dbReference>
<evidence type="ECO:0000313" key="3">
    <source>
        <dbReference type="EMBL" id="VDD75229.1"/>
    </source>
</evidence>
<evidence type="ECO:0000313" key="5">
    <source>
        <dbReference type="WBParaSite" id="MCU_005572-RA"/>
    </source>
</evidence>
<feature type="compositionally biased region" description="Polar residues" evidence="1">
    <location>
        <begin position="515"/>
        <end position="529"/>
    </location>
</feature>
<reference evidence="5" key="2">
    <citation type="submission" date="2019-11" db="UniProtKB">
        <authorList>
            <consortium name="WormBaseParasite"/>
        </authorList>
    </citation>
    <scope>IDENTIFICATION</scope>
</reference>
<dbReference type="OrthoDB" id="6288785at2759"/>
<feature type="compositionally biased region" description="Polar residues" evidence="1">
    <location>
        <begin position="539"/>
        <end position="551"/>
    </location>
</feature>
<dbReference type="EMBL" id="UXSR01000141">
    <property type="protein sequence ID" value="VDD75229.1"/>
    <property type="molecule type" value="Genomic_DNA"/>
</dbReference>
<evidence type="ECO:0000313" key="4">
    <source>
        <dbReference type="Proteomes" id="UP000267029"/>
    </source>
</evidence>
<dbReference type="Pfam" id="PF15276">
    <property type="entry name" value="PP1_bind"/>
    <property type="match status" value="1"/>
</dbReference>
<evidence type="ECO:0000259" key="2">
    <source>
        <dbReference type="Pfam" id="PF15276"/>
    </source>
</evidence>